<dbReference type="GO" id="GO:0005525">
    <property type="term" value="F:GTP binding"/>
    <property type="evidence" value="ECO:0007669"/>
    <property type="project" value="UniProtKB-KW"/>
</dbReference>
<keyword evidence="1" id="KW-0547">Nucleotide-binding</keyword>
<gene>
    <name evidence="4" type="ORF">AFUS01_LOCUS1135</name>
</gene>
<feature type="compositionally biased region" description="Basic and acidic residues" evidence="3">
    <location>
        <begin position="120"/>
        <end position="129"/>
    </location>
</feature>
<accession>A0A8J2NGM3</accession>
<proteinExistence type="predicted"/>
<evidence type="ECO:0000313" key="5">
    <source>
        <dbReference type="Proteomes" id="UP000708208"/>
    </source>
</evidence>
<dbReference type="InterPro" id="IPR050755">
    <property type="entry name" value="TRAFAC_YlqF/YawG_RiboMat"/>
</dbReference>
<dbReference type="AlphaFoldDB" id="A0A8J2NGM3"/>
<reference evidence="4" key="1">
    <citation type="submission" date="2021-06" db="EMBL/GenBank/DDBJ databases">
        <authorList>
            <person name="Hodson N. C."/>
            <person name="Mongue J. A."/>
            <person name="Jaron S. K."/>
        </authorList>
    </citation>
    <scope>NUCLEOTIDE SEQUENCE</scope>
</reference>
<dbReference type="GO" id="GO:0005730">
    <property type="term" value="C:nucleolus"/>
    <property type="evidence" value="ECO:0007669"/>
    <property type="project" value="TreeGrafter"/>
</dbReference>
<evidence type="ECO:0000313" key="4">
    <source>
        <dbReference type="EMBL" id="CAG7659309.1"/>
    </source>
</evidence>
<organism evidence="4 5">
    <name type="scientific">Allacma fusca</name>
    <dbReference type="NCBI Taxonomy" id="39272"/>
    <lineage>
        <taxon>Eukaryota</taxon>
        <taxon>Metazoa</taxon>
        <taxon>Ecdysozoa</taxon>
        <taxon>Arthropoda</taxon>
        <taxon>Hexapoda</taxon>
        <taxon>Collembola</taxon>
        <taxon>Symphypleona</taxon>
        <taxon>Sminthuridae</taxon>
        <taxon>Allacma</taxon>
    </lineage>
</organism>
<comment type="caution">
    <text evidence="4">The sequence shown here is derived from an EMBL/GenBank/DDBJ whole genome shotgun (WGS) entry which is preliminary data.</text>
</comment>
<protein>
    <submittedName>
        <fullName evidence="4">Uncharacterized protein</fullName>
    </submittedName>
</protein>
<feature type="region of interest" description="Disordered" evidence="3">
    <location>
        <begin position="102"/>
        <end position="129"/>
    </location>
</feature>
<dbReference type="PANTHER" id="PTHR11089">
    <property type="entry name" value="GTP-BINDING PROTEIN-RELATED"/>
    <property type="match status" value="1"/>
</dbReference>
<feature type="non-terminal residue" evidence="4">
    <location>
        <position position="1"/>
    </location>
</feature>
<dbReference type="EMBL" id="CAJVCH010006304">
    <property type="protein sequence ID" value="CAG7659309.1"/>
    <property type="molecule type" value="Genomic_DNA"/>
</dbReference>
<name>A0A8J2NGM3_9HEXA</name>
<dbReference type="Proteomes" id="UP000708208">
    <property type="component" value="Unassembled WGS sequence"/>
</dbReference>
<keyword evidence="5" id="KW-1185">Reference proteome</keyword>
<sequence>PSEETDAEKVLKGVVRVENVENPADYVFHVLEKVKPEHMVKTYGIQSWKDYEDFLTQMAKKSGRLLKGGEPDLNGVGKMVLNDWQRGKIPYFTIPAGYEGDVKEEDNTIPSAEPVDEELVIDKAEDKSG</sequence>
<evidence type="ECO:0000256" key="3">
    <source>
        <dbReference type="SAM" id="MobiDB-lite"/>
    </source>
</evidence>
<evidence type="ECO:0000256" key="2">
    <source>
        <dbReference type="ARBA" id="ARBA00023134"/>
    </source>
</evidence>
<dbReference type="OrthoDB" id="444945at2759"/>
<evidence type="ECO:0000256" key="1">
    <source>
        <dbReference type="ARBA" id="ARBA00022741"/>
    </source>
</evidence>
<dbReference type="FunFam" id="1.10.1580.10:FF:000001">
    <property type="entry name" value="Nucleolar GTP-binding protein 2"/>
    <property type="match status" value="1"/>
</dbReference>
<keyword evidence="2" id="KW-0342">GTP-binding</keyword>
<feature type="non-terminal residue" evidence="4">
    <location>
        <position position="129"/>
    </location>
</feature>
<dbReference type="PANTHER" id="PTHR11089:SF9">
    <property type="entry name" value="NUCLEOLAR GTP-BINDING PROTEIN 2"/>
    <property type="match status" value="1"/>
</dbReference>